<dbReference type="RefSeq" id="WP_071069064.1">
    <property type="nucleotide sequence ID" value="NZ_CABPSX010000002.1"/>
</dbReference>
<protein>
    <submittedName>
        <fullName evidence="1">Uncharacterized protein</fullName>
    </submittedName>
</protein>
<dbReference type="OrthoDB" id="9133061at2"/>
<dbReference type="EMBL" id="CABPSX010000002">
    <property type="protein sequence ID" value="VVG70458.1"/>
    <property type="molecule type" value="Genomic_DNA"/>
</dbReference>
<proteinExistence type="predicted"/>
<gene>
    <name evidence="1" type="ORF">PAP18089_01418</name>
</gene>
<dbReference type="Proteomes" id="UP000364291">
    <property type="component" value="Unassembled WGS sequence"/>
</dbReference>
<evidence type="ECO:0000313" key="2">
    <source>
        <dbReference type="Proteomes" id="UP000364291"/>
    </source>
</evidence>
<reference evidence="1 2" key="1">
    <citation type="submission" date="2019-08" db="EMBL/GenBank/DDBJ databases">
        <authorList>
            <person name="Peeters C."/>
        </authorList>
    </citation>
    <scope>NUCLEOTIDE SEQUENCE [LARGE SCALE GENOMIC DNA]</scope>
    <source>
        <strain evidence="1 2">LMG 18089</strain>
    </source>
</reference>
<sequence>MHHLTTKYAPDERVAAVVRRTGCTEQQAVNELIAEEGGVDDAVRNLNGMARTTGDDPRLLPRADWQTQARGTNDAEYEIYRTNAESLGWRVKSYDEWLNS</sequence>
<name>A0A5E5P1K6_9BURK</name>
<accession>A0A5E5P1K6</accession>
<evidence type="ECO:0000313" key="1">
    <source>
        <dbReference type="EMBL" id="VVG70458.1"/>
    </source>
</evidence>
<organism evidence="1 2">
    <name type="scientific">Pandoraea apista</name>
    <dbReference type="NCBI Taxonomy" id="93218"/>
    <lineage>
        <taxon>Bacteria</taxon>
        <taxon>Pseudomonadati</taxon>
        <taxon>Pseudomonadota</taxon>
        <taxon>Betaproteobacteria</taxon>
        <taxon>Burkholderiales</taxon>
        <taxon>Burkholderiaceae</taxon>
        <taxon>Pandoraea</taxon>
    </lineage>
</organism>
<dbReference type="AlphaFoldDB" id="A0A5E5P1K6"/>